<dbReference type="Proteomes" id="UP001179952">
    <property type="component" value="Unassembled WGS sequence"/>
</dbReference>
<evidence type="ECO:0000256" key="2">
    <source>
        <dbReference type="SAM" id="MobiDB-lite"/>
    </source>
</evidence>
<feature type="compositionally biased region" description="Acidic residues" evidence="2">
    <location>
        <begin position="351"/>
        <end position="361"/>
    </location>
</feature>
<keyword evidence="1" id="KW-0175">Coiled coil</keyword>
<evidence type="ECO:0000256" key="1">
    <source>
        <dbReference type="SAM" id="Coils"/>
    </source>
</evidence>
<feature type="domain" description="Myb/SANT-like DNA-binding" evidence="3">
    <location>
        <begin position="134"/>
        <end position="214"/>
    </location>
</feature>
<organism evidence="4 5">
    <name type="scientific">Acorus gramineus</name>
    <name type="common">Dwarf sweet flag</name>
    <dbReference type="NCBI Taxonomy" id="55184"/>
    <lineage>
        <taxon>Eukaryota</taxon>
        <taxon>Viridiplantae</taxon>
        <taxon>Streptophyta</taxon>
        <taxon>Embryophyta</taxon>
        <taxon>Tracheophyta</taxon>
        <taxon>Spermatophyta</taxon>
        <taxon>Magnoliopsida</taxon>
        <taxon>Liliopsida</taxon>
        <taxon>Acoraceae</taxon>
        <taxon>Acorus</taxon>
    </lineage>
</organism>
<dbReference type="GO" id="GO:0005634">
    <property type="term" value="C:nucleus"/>
    <property type="evidence" value="ECO:0007669"/>
    <property type="project" value="TreeGrafter"/>
</dbReference>
<feature type="compositionally biased region" description="Acidic residues" evidence="2">
    <location>
        <begin position="263"/>
        <end position="275"/>
    </location>
</feature>
<evidence type="ECO:0000313" key="4">
    <source>
        <dbReference type="EMBL" id="KAK1265543.1"/>
    </source>
</evidence>
<feature type="region of interest" description="Disordered" evidence="2">
    <location>
        <begin position="339"/>
        <end position="368"/>
    </location>
</feature>
<feature type="compositionally biased region" description="Polar residues" evidence="2">
    <location>
        <begin position="127"/>
        <end position="138"/>
    </location>
</feature>
<dbReference type="EMBL" id="JAUJYN010000008">
    <property type="protein sequence ID" value="KAK1265543.1"/>
    <property type="molecule type" value="Genomic_DNA"/>
</dbReference>
<feature type="compositionally biased region" description="Pro residues" evidence="2">
    <location>
        <begin position="116"/>
        <end position="126"/>
    </location>
</feature>
<comment type="caution">
    <text evidence="4">The sequence shown here is derived from an EMBL/GenBank/DDBJ whole genome shotgun (WGS) entry which is preliminary data.</text>
</comment>
<feature type="region of interest" description="Disordered" evidence="2">
    <location>
        <begin position="249"/>
        <end position="284"/>
    </location>
</feature>
<name>A0AAV9AMH5_ACOGR</name>
<dbReference type="PANTHER" id="PTHR31307">
    <property type="entry name" value="TRIHELIX TRANSCRIPTION FACTOR ASIL2"/>
    <property type="match status" value="1"/>
</dbReference>
<proteinExistence type="predicted"/>
<feature type="coiled-coil region" evidence="1">
    <location>
        <begin position="301"/>
        <end position="332"/>
    </location>
</feature>
<sequence>MDDMEDDARYPPSNPHQTSFRSSHRSKIPLRPPHPSAFPPPYAAASSSDDEDEDDDDEEEEVEVEEEEEGEPPMNGYDHAIDQSDSDSESRDDSASPDSRGKRRRLDRFEFVPRAQPQPPPPPPPSESASPTTDWSEQATFALLEAWGDLYLQNGRKSLRSDEWAEVAVKVSRASKMHRTDAQCRTRLDTLKKRYKKEKSRASSKWVFFKKIDLLMSSRQMQPPTGLACGVDSGEYVFTDPRVYVDRSDGFDELRDSPGPSEMLDDDEEEADEAVDGFPPIGPPSSFGVLADSIKKFGEIYEKVESSRREQMKELEKMREEFQRDLEVQKRKILEEAQVKMESIREGQGGDGEDCDEDTEGSAENISG</sequence>
<dbReference type="Pfam" id="PF13837">
    <property type="entry name" value="Myb_DNA-bind_4"/>
    <property type="match status" value="1"/>
</dbReference>
<feature type="region of interest" description="Disordered" evidence="2">
    <location>
        <begin position="1"/>
        <end position="138"/>
    </location>
</feature>
<feature type="compositionally biased region" description="Acidic residues" evidence="2">
    <location>
        <begin position="48"/>
        <end position="71"/>
    </location>
</feature>
<dbReference type="InterPro" id="IPR044823">
    <property type="entry name" value="ASIL1/2-like"/>
</dbReference>
<evidence type="ECO:0000259" key="3">
    <source>
        <dbReference type="Pfam" id="PF13837"/>
    </source>
</evidence>
<protein>
    <recommendedName>
        <fullName evidence="3">Myb/SANT-like DNA-binding domain-containing protein</fullName>
    </recommendedName>
</protein>
<dbReference type="PANTHER" id="PTHR31307:SF6">
    <property type="entry name" value="OS01G0718900 PROTEIN"/>
    <property type="match status" value="1"/>
</dbReference>
<gene>
    <name evidence="4" type="ORF">QJS04_geneDACA021304</name>
</gene>
<feature type="compositionally biased region" description="Pro residues" evidence="2">
    <location>
        <begin position="30"/>
        <end position="42"/>
    </location>
</feature>
<dbReference type="Gene3D" id="1.10.10.60">
    <property type="entry name" value="Homeodomain-like"/>
    <property type="match status" value="1"/>
</dbReference>
<dbReference type="AlphaFoldDB" id="A0AAV9AMH5"/>
<keyword evidence="5" id="KW-1185">Reference proteome</keyword>
<dbReference type="InterPro" id="IPR044822">
    <property type="entry name" value="Myb_DNA-bind_4"/>
</dbReference>
<evidence type="ECO:0000313" key="5">
    <source>
        <dbReference type="Proteomes" id="UP001179952"/>
    </source>
</evidence>
<reference evidence="4" key="1">
    <citation type="journal article" date="2023" name="Nat. Commun.">
        <title>Diploid and tetraploid genomes of Acorus and the evolution of monocots.</title>
        <authorList>
            <person name="Ma L."/>
            <person name="Liu K.W."/>
            <person name="Li Z."/>
            <person name="Hsiao Y.Y."/>
            <person name="Qi Y."/>
            <person name="Fu T."/>
            <person name="Tang G.D."/>
            <person name="Zhang D."/>
            <person name="Sun W.H."/>
            <person name="Liu D.K."/>
            <person name="Li Y."/>
            <person name="Chen G.Z."/>
            <person name="Liu X.D."/>
            <person name="Liao X.Y."/>
            <person name="Jiang Y.T."/>
            <person name="Yu X."/>
            <person name="Hao Y."/>
            <person name="Huang J."/>
            <person name="Zhao X.W."/>
            <person name="Ke S."/>
            <person name="Chen Y.Y."/>
            <person name="Wu W.L."/>
            <person name="Hsu J.L."/>
            <person name="Lin Y.F."/>
            <person name="Huang M.D."/>
            <person name="Li C.Y."/>
            <person name="Huang L."/>
            <person name="Wang Z.W."/>
            <person name="Zhao X."/>
            <person name="Zhong W.Y."/>
            <person name="Peng D.H."/>
            <person name="Ahmad S."/>
            <person name="Lan S."/>
            <person name="Zhang J.S."/>
            <person name="Tsai W.C."/>
            <person name="Van de Peer Y."/>
            <person name="Liu Z.J."/>
        </authorList>
    </citation>
    <scope>NUCLEOTIDE SEQUENCE</scope>
    <source>
        <strain evidence="4">SCP</strain>
    </source>
</reference>
<reference evidence="4" key="2">
    <citation type="submission" date="2023-06" db="EMBL/GenBank/DDBJ databases">
        <authorList>
            <person name="Ma L."/>
            <person name="Liu K.-W."/>
            <person name="Li Z."/>
            <person name="Hsiao Y.-Y."/>
            <person name="Qi Y."/>
            <person name="Fu T."/>
            <person name="Tang G."/>
            <person name="Zhang D."/>
            <person name="Sun W.-H."/>
            <person name="Liu D.-K."/>
            <person name="Li Y."/>
            <person name="Chen G.-Z."/>
            <person name="Liu X.-D."/>
            <person name="Liao X.-Y."/>
            <person name="Jiang Y.-T."/>
            <person name="Yu X."/>
            <person name="Hao Y."/>
            <person name="Huang J."/>
            <person name="Zhao X.-W."/>
            <person name="Ke S."/>
            <person name="Chen Y.-Y."/>
            <person name="Wu W.-L."/>
            <person name="Hsu J.-L."/>
            <person name="Lin Y.-F."/>
            <person name="Huang M.-D."/>
            <person name="Li C.-Y."/>
            <person name="Huang L."/>
            <person name="Wang Z.-W."/>
            <person name="Zhao X."/>
            <person name="Zhong W.-Y."/>
            <person name="Peng D.-H."/>
            <person name="Ahmad S."/>
            <person name="Lan S."/>
            <person name="Zhang J.-S."/>
            <person name="Tsai W.-C."/>
            <person name="Van De Peer Y."/>
            <person name="Liu Z.-J."/>
        </authorList>
    </citation>
    <scope>NUCLEOTIDE SEQUENCE</scope>
    <source>
        <strain evidence="4">SCP</strain>
        <tissue evidence="4">Leaves</tissue>
    </source>
</reference>
<dbReference type="GO" id="GO:0000976">
    <property type="term" value="F:transcription cis-regulatory region binding"/>
    <property type="evidence" value="ECO:0007669"/>
    <property type="project" value="TreeGrafter"/>
</dbReference>
<accession>A0AAV9AMH5</accession>